<dbReference type="Proteomes" id="UP000078003">
    <property type="component" value="Unassembled WGS sequence"/>
</dbReference>
<protein>
    <submittedName>
        <fullName evidence="1">Enoyl-CoA hydratase</fullName>
    </submittedName>
</protein>
<organism evidence="1 2">
    <name type="scientific">Eikenella corrodens</name>
    <dbReference type="NCBI Taxonomy" id="539"/>
    <lineage>
        <taxon>Bacteria</taxon>
        <taxon>Pseudomonadati</taxon>
        <taxon>Pseudomonadota</taxon>
        <taxon>Betaproteobacteria</taxon>
        <taxon>Neisseriales</taxon>
        <taxon>Neisseriaceae</taxon>
        <taxon>Eikenella</taxon>
    </lineage>
</organism>
<name>A0A1A9RCV6_EIKCO</name>
<dbReference type="AlphaFoldDB" id="A0A1A9RCV6"/>
<dbReference type="RefSeq" id="WP_064104457.1">
    <property type="nucleotide sequence ID" value="NZ_LXSF01000006.1"/>
</dbReference>
<sequence length="167" mass="18802">MNTPPIYLALYRGRRSGSGLKVWLARAADWLTRQITRGQYSHCEIAIRLPENAADGAPLYECRSASIRDGGVRMKVMLLPSDKWDVIPLPASQAMAERLQSLWDNTRAAPYDFAGAIGLAISCRHSRRRWFCSEWCAQAIGLPESWRFSPNSLPTVVYAFINRGCQL</sequence>
<dbReference type="EMBL" id="LXSF01000006">
    <property type="protein sequence ID" value="OAM16335.1"/>
    <property type="molecule type" value="Genomic_DNA"/>
</dbReference>
<comment type="caution">
    <text evidence="1">The sequence shown here is derived from an EMBL/GenBank/DDBJ whole genome shotgun (WGS) entry which is preliminary data.</text>
</comment>
<accession>A0A1A9RCV6</accession>
<evidence type="ECO:0000313" key="1">
    <source>
        <dbReference type="EMBL" id="OAM16335.1"/>
    </source>
</evidence>
<reference evidence="2" key="1">
    <citation type="submission" date="2016-05" db="EMBL/GenBank/DDBJ databases">
        <title>Draft genome of Corynebacterium afermentans subsp. afermentans LCDC 88199T.</title>
        <authorList>
            <person name="Bernier A.-M."/>
            <person name="Bernard K."/>
        </authorList>
    </citation>
    <scope>NUCLEOTIDE SEQUENCE [LARGE SCALE GENOMIC DNA]</scope>
    <source>
        <strain evidence="2">NML01-0328</strain>
    </source>
</reference>
<gene>
    <name evidence="1" type="ORF">A7P85_06370</name>
</gene>
<dbReference type="Gene3D" id="3.90.1720.10">
    <property type="entry name" value="endopeptidase domain like (from Nostoc punctiforme)"/>
    <property type="match status" value="1"/>
</dbReference>
<evidence type="ECO:0000313" key="2">
    <source>
        <dbReference type="Proteomes" id="UP000078003"/>
    </source>
</evidence>
<proteinExistence type="predicted"/>